<name>A0ACC2NR97_9HYME</name>
<protein>
    <submittedName>
        <fullName evidence="1">Uncharacterized protein</fullName>
    </submittedName>
</protein>
<reference evidence="1" key="1">
    <citation type="submission" date="2023-04" db="EMBL/GenBank/DDBJ databases">
        <title>A chromosome-level genome assembly of the parasitoid wasp Eretmocerus hayati.</title>
        <authorList>
            <person name="Zhong Y."/>
            <person name="Liu S."/>
            <person name="Liu Y."/>
        </authorList>
    </citation>
    <scope>NUCLEOTIDE SEQUENCE</scope>
    <source>
        <strain evidence="1">ZJU_SS_LIU_2023</strain>
    </source>
</reference>
<evidence type="ECO:0000313" key="1">
    <source>
        <dbReference type="EMBL" id="KAJ8673622.1"/>
    </source>
</evidence>
<sequence>MATRCVACGRTLTTCCQVVMDDILPNCAERSTSSSAFPQGGAWGVSQSQPTLDHVSSIDTPRVSSGGPPQKRSVGLSPRPVNQIRGSDGGLIGRDPKLHQPHLTKMQQRWPSEPPGGSWPSQQQEQQRKRVSQQQSVQRQVPTLSPDKSAWKHSGIKEPEWHGQETTQKLGPAGSSLKPVRGQASLQQQPRSNPTMPRTPEWRRTETYNKPGSAEVVPGSAWDQPRRWQEQKSGPTWVSQPREPQQPQQQQSKQQRSIQQPRIAETPVKSAWGSGPPQPTKSQGVSQTQSARSEPHRYQQKPPKHGVVQQSDVQETTSRISQLSLQTNRETSLARTNSKANVTTEEAQNQALAIPKRKNPKLAGTLGRKIVVLVNMLKIRLGSNFPDNVIHYDVKFVPDVPKYLFLKAFSAATQQLCRGRNPAFDGKKNAFSAGRLFPEDDRTIEVTVLNEDEREKKFQVTLKVVGNLDLTWMKNTSDHDRIRTINHQHCLQALDVILRTPPSLQAIIVGRSFFKPPRHPIYLGGGMELYQGLYQSALFGWGYQVYLNVDVAHKGFPKSQSVLETIKNICGYEDEPQGDYGGGGGRGGGRGGRGRGGGREGGRGGYQQRPATIYHPSADDYFDMINRNREKIEKFLKGLKVEYEIPKIATSKRTFRINGLLNKSPREDGFEFQGHTISVEQYYRLEKQYLIQYPDLPLLSVGPQNKNIHVPIELCKVVGNQVTQKKLDEKQTSKMIRAAATGTNERQLKIKEAFRSMNHLRDPCIQEFDISLDNEFEKVNARILDPPNLEYRNNEVVRVSRGTWKADKFLNPKNLEDGSWTIICLDYHVNPLELQTLAESLQRAAVPVGMKIGQPSHPFQMIEWRGMRQLEEKLRNFKPKNYKLVIVVFPDNNEVRCKVKQQAELNNGILTQCIRSKTLKKLDPSTCGNILFKINAKLSGTNHALSPTTSDRLPECLEQDCYAMICGADVTHPSPDSQNIPSIAAVVSSHDRYAYQYNVEFRLQPARQELIGDMAQIMINHLNKFKKAMSRYPSQIIFYRDGVSEGQFSQIIDNELRDIRQACQRCYIEKMPITFVVVQKRHHIRFFPTHKDDSDDPMKGFNVKAGTIVDTLITHPTDIVFYLVSHASIQGTARPTKYTCLCNDKGMSEDEIEKLTYYLCHVYTRCARSVSYPAPTYYAHLAAFRGRALIYGTSMNMENLAEEQRKKMTIKPEVLERTPMFFV</sequence>
<accession>A0ACC2NR97</accession>
<organism evidence="1 2">
    <name type="scientific">Eretmocerus hayati</name>
    <dbReference type="NCBI Taxonomy" id="131215"/>
    <lineage>
        <taxon>Eukaryota</taxon>
        <taxon>Metazoa</taxon>
        <taxon>Ecdysozoa</taxon>
        <taxon>Arthropoda</taxon>
        <taxon>Hexapoda</taxon>
        <taxon>Insecta</taxon>
        <taxon>Pterygota</taxon>
        <taxon>Neoptera</taxon>
        <taxon>Endopterygota</taxon>
        <taxon>Hymenoptera</taxon>
        <taxon>Apocrita</taxon>
        <taxon>Proctotrupomorpha</taxon>
        <taxon>Chalcidoidea</taxon>
        <taxon>Aphelinidae</taxon>
        <taxon>Aphelininae</taxon>
        <taxon>Eretmocerus</taxon>
    </lineage>
</organism>
<gene>
    <name evidence="1" type="ORF">QAD02_004884</name>
</gene>
<comment type="caution">
    <text evidence="1">The sequence shown here is derived from an EMBL/GenBank/DDBJ whole genome shotgun (WGS) entry which is preliminary data.</text>
</comment>
<dbReference type="Proteomes" id="UP001239111">
    <property type="component" value="Chromosome 3"/>
</dbReference>
<keyword evidence="2" id="KW-1185">Reference proteome</keyword>
<proteinExistence type="predicted"/>
<evidence type="ECO:0000313" key="2">
    <source>
        <dbReference type="Proteomes" id="UP001239111"/>
    </source>
</evidence>
<dbReference type="EMBL" id="CM056743">
    <property type="protein sequence ID" value="KAJ8673622.1"/>
    <property type="molecule type" value="Genomic_DNA"/>
</dbReference>